<dbReference type="SUPFAM" id="SSF52096">
    <property type="entry name" value="ClpP/crotonase"/>
    <property type="match status" value="1"/>
</dbReference>
<sequence>MLAAKRHGIVNICSGIATTPDYPHLAQRLFNVPLAITPEKLEIMMAALANRFGLARLTRADGEIVLLDADYDAGEPAQERPYEVFEGIAVIPVQETLLAKLGILHPYSGMTGYDGIRANLAMALADDTVRAIVLDIDSPGGEVAGCFDLTDAIYATRGVKPLHAILTENAFSAAYALASACDTVVVPRTGGTGSIGVIVAPEDFSKALAAAGITVTLITYGSRKADVNDVQPLSNDARARIQSDVDAVGELFVATVARNRNLTPAKVCATEGLTYLGGAGFDIGLADAVMAPDAALLAVMGELQTSMIARTTTIRTSPVTMTTAARASADARRGARPGRCRRR</sequence>
<dbReference type="InterPro" id="IPR029045">
    <property type="entry name" value="ClpP/crotonase-like_dom_sf"/>
</dbReference>
<feature type="compositionally biased region" description="Basic residues" evidence="5">
    <location>
        <begin position="334"/>
        <end position="343"/>
    </location>
</feature>
<keyword evidence="8" id="KW-1185">Reference proteome</keyword>
<dbReference type="RefSeq" id="WP_137337177.1">
    <property type="nucleotide sequence ID" value="NZ_CP040078.1"/>
</dbReference>
<evidence type="ECO:0000259" key="6">
    <source>
        <dbReference type="Pfam" id="PF01343"/>
    </source>
</evidence>
<feature type="region of interest" description="Disordered" evidence="5">
    <location>
        <begin position="321"/>
        <end position="343"/>
    </location>
</feature>
<dbReference type="GO" id="GO:0008236">
    <property type="term" value="F:serine-type peptidase activity"/>
    <property type="evidence" value="ECO:0007669"/>
    <property type="project" value="UniProtKB-KW"/>
</dbReference>
<evidence type="ECO:0000313" key="8">
    <source>
        <dbReference type="Proteomes" id="UP000298656"/>
    </source>
</evidence>
<dbReference type="EMBL" id="CP040078">
    <property type="protein sequence ID" value="QCP54410.1"/>
    <property type="molecule type" value="Genomic_DNA"/>
</dbReference>
<evidence type="ECO:0000313" key="7">
    <source>
        <dbReference type="EMBL" id="QCP54410.1"/>
    </source>
</evidence>
<gene>
    <name evidence="7" type="ORF">FAZ95_36385</name>
</gene>
<name>A0A4V1EIN7_9BURK</name>
<dbReference type="CDD" id="cd07022">
    <property type="entry name" value="S49_Sppa_36K_type"/>
    <property type="match status" value="1"/>
</dbReference>
<dbReference type="GO" id="GO:0006508">
    <property type="term" value="P:proteolysis"/>
    <property type="evidence" value="ECO:0007669"/>
    <property type="project" value="UniProtKB-KW"/>
</dbReference>
<dbReference type="AlphaFoldDB" id="A0A4V1EIN7"/>
<dbReference type="InterPro" id="IPR033855">
    <property type="entry name" value="Protein_C"/>
</dbReference>
<keyword evidence="4" id="KW-0720">Serine protease</keyword>
<organism evidence="7 8">
    <name type="scientific">Trinickia violacea</name>
    <dbReference type="NCBI Taxonomy" id="2571746"/>
    <lineage>
        <taxon>Bacteria</taxon>
        <taxon>Pseudomonadati</taxon>
        <taxon>Pseudomonadota</taxon>
        <taxon>Betaproteobacteria</taxon>
        <taxon>Burkholderiales</taxon>
        <taxon>Burkholderiaceae</taxon>
        <taxon>Trinickia</taxon>
    </lineage>
</organism>
<accession>A0A4V1EIN7</accession>
<dbReference type="Pfam" id="PF01343">
    <property type="entry name" value="Peptidase_S49"/>
    <property type="match status" value="1"/>
</dbReference>
<evidence type="ECO:0000256" key="1">
    <source>
        <dbReference type="ARBA" id="ARBA00008683"/>
    </source>
</evidence>
<dbReference type="InterPro" id="IPR002142">
    <property type="entry name" value="Peptidase_S49"/>
</dbReference>
<evidence type="ECO:0000256" key="2">
    <source>
        <dbReference type="ARBA" id="ARBA00022670"/>
    </source>
</evidence>
<dbReference type="Gene3D" id="3.90.226.10">
    <property type="entry name" value="2-enoyl-CoA Hydratase, Chain A, domain 1"/>
    <property type="match status" value="1"/>
</dbReference>
<keyword evidence="2" id="KW-0645">Protease</keyword>
<dbReference type="KEGG" id="tvl:FAZ95_36385"/>
<keyword evidence="3" id="KW-0378">Hydrolase</keyword>
<dbReference type="PANTHER" id="PTHR33209">
    <property type="entry name" value="PROTEASE 4"/>
    <property type="match status" value="1"/>
</dbReference>
<proteinExistence type="inferred from homology"/>
<dbReference type="Proteomes" id="UP000298656">
    <property type="component" value="Chromosome 2"/>
</dbReference>
<evidence type="ECO:0000256" key="5">
    <source>
        <dbReference type="SAM" id="MobiDB-lite"/>
    </source>
</evidence>
<reference evidence="7 8" key="1">
    <citation type="submission" date="2019-05" db="EMBL/GenBank/DDBJ databases">
        <title>Burkholderia sp. DHOD12, isolated from subtropical forest soil.</title>
        <authorList>
            <person name="Gao Z.-H."/>
            <person name="Qiu L.-H."/>
        </authorList>
    </citation>
    <scope>NUCLEOTIDE SEQUENCE [LARGE SCALE GENOMIC DNA]</scope>
    <source>
        <strain evidence="7 8">DHOD12</strain>
    </source>
</reference>
<dbReference type="OrthoDB" id="6999246at2"/>
<feature type="domain" description="Peptidase S49" evidence="6">
    <location>
        <begin position="159"/>
        <end position="300"/>
    </location>
</feature>
<comment type="similarity">
    <text evidence="1">Belongs to the peptidase S49 family.</text>
</comment>
<protein>
    <submittedName>
        <fullName evidence="7">S49 family peptidase</fullName>
    </submittedName>
</protein>
<evidence type="ECO:0000256" key="4">
    <source>
        <dbReference type="ARBA" id="ARBA00022825"/>
    </source>
</evidence>
<evidence type="ECO:0000256" key="3">
    <source>
        <dbReference type="ARBA" id="ARBA00022801"/>
    </source>
</evidence>
<dbReference type="PANTHER" id="PTHR33209:SF1">
    <property type="entry name" value="PEPTIDASE S49 DOMAIN-CONTAINING PROTEIN"/>
    <property type="match status" value="1"/>
</dbReference>